<keyword evidence="7" id="KW-1185">Reference proteome</keyword>
<evidence type="ECO:0000256" key="4">
    <source>
        <dbReference type="SAM" id="SignalP"/>
    </source>
</evidence>
<dbReference type="Gene3D" id="2.60.450.10">
    <property type="entry name" value="Lipopolysaccharide (LPS) transport protein A like domain"/>
    <property type="match status" value="1"/>
</dbReference>
<protein>
    <submittedName>
        <fullName evidence="6">Lipopolysaccharide transport periplasmic protein LptA</fullName>
    </submittedName>
</protein>
<feature type="chain" id="PRO_5015496314" evidence="4">
    <location>
        <begin position="25"/>
        <end position="166"/>
    </location>
</feature>
<proteinExistence type="predicted"/>
<sequence length="166" mass="17192">MKRTFSIFAPLLAALLGIAAPAMAQEIKFKSLQQDSSLPVDVASDSLSVDQTSGIAIFDGNVIVTQGAMTIKSAKARVQNSADGSGIEKLFFDGGVTFASETEAAEANEAVYTIASGEVVMTGDVLLTQGPTTIAGQKLVYDLQKGTGTMQGRVQTTFVPKSGVAP</sequence>
<dbReference type="KEGG" id="geh:HYN69_16910"/>
<evidence type="ECO:0000313" key="7">
    <source>
        <dbReference type="Proteomes" id="UP000244496"/>
    </source>
</evidence>
<dbReference type="GO" id="GO:0001530">
    <property type="term" value="F:lipopolysaccharide binding"/>
    <property type="evidence" value="ECO:0007669"/>
    <property type="project" value="InterPro"/>
</dbReference>
<organism evidence="6 7">
    <name type="scientific">Paragemmobacter aquarius</name>
    <dbReference type="NCBI Taxonomy" id="2169400"/>
    <lineage>
        <taxon>Bacteria</taxon>
        <taxon>Pseudomonadati</taxon>
        <taxon>Pseudomonadota</taxon>
        <taxon>Alphaproteobacteria</taxon>
        <taxon>Rhodobacterales</taxon>
        <taxon>Paracoccaceae</taxon>
        <taxon>Paragemmobacter</taxon>
    </lineage>
</organism>
<evidence type="ECO:0000256" key="1">
    <source>
        <dbReference type="ARBA" id="ARBA00022448"/>
    </source>
</evidence>
<keyword evidence="2 4" id="KW-0732">Signal</keyword>
<dbReference type="PANTHER" id="PTHR36504">
    <property type="entry name" value="LIPOPOLYSACCHARIDE EXPORT SYSTEM PROTEIN LPTA"/>
    <property type="match status" value="1"/>
</dbReference>
<gene>
    <name evidence="6" type="primary">lptA</name>
    <name evidence="6" type="ORF">HYN69_16910</name>
</gene>
<accession>A0A2S0UQ61</accession>
<dbReference type="NCBIfam" id="TIGR03002">
    <property type="entry name" value="outer_YhbN_LptA"/>
    <property type="match status" value="1"/>
</dbReference>
<dbReference type="GO" id="GO:0017089">
    <property type="term" value="F:glycolipid transfer activity"/>
    <property type="evidence" value="ECO:0007669"/>
    <property type="project" value="TreeGrafter"/>
</dbReference>
<dbReference type="GO" id="GO:0030288">
    <property type="term" value="C:outer membrane-bounded periplasmic space"/>
    <property type="evidence" value="ECO:0007669"/>
    <property type="project" value="TreeGrafter"/>
</dbReference>
<dbReference type="InterPro" id="IPR052037">
    <property type="entry name" value="LPS_export_LptA"/>
</dbReference>
<dbReference type="GO" id="GO:0015920">
    <property type="term" value="P:lipopolysaccharide transport"/>
    <property type="evidence" value="ECO:0007669"/>
    <property type="project" value="InterPro"/>
</dbReference>
<evidence type="ECO:0000256" key="2">
    <source>
        <dbReference type="ARBA" id="ARBA00022729"/>
    </source>
</evidence>
<reference evidence="6 7" key="1">
    <citation type="submission" date="2018-04" db="EMBL/GenBank/DDBJ databases">
        <title>Genome sequencing of Gemmobacter.</title>
        <authorList>
            <person name="Yi H."/>
            <person name="Baek M.-G."/>
        </authorList>
    </citation>
    <scope>NUCLEOTIDE SEQUENCE [LARGE SCALE GENOMIC DNA]</scope>
    <source>
        <strain evidence="6 7">HYN0069</strain>
    </source>
</reference>
<dbReference type="Pfam" id="PF03968">
    <property type="entry name" value="LptD_N"/>
    <property type="match status" value="1"/>
</dbReference>
<evidence type="ECO:0000256" key="3">
    <source>
        <dbReference type="ARBA" id="ARBA00022764"/>
    </source>
</evidence>
<keyword evidence="3" id="KW-0574">Periplasm</keyword>
<feature type="domain" description="Organic solvent tolerance-like N-terminal" evidence="5">
    <location>
        <begin position="42"/>
        <end position="146"/>
    </location>
</feature>
<dbReference type="Proteomes" id="UP000244496">
    <property type="component" value="Chromosome"/>
</dbReference>
<dbReference type="AlphaFoldDB" id="A0A2S0UQ61"/>
<dbReference type="InterPro" id="IPR005653">
    <property type="entry name" value="OstA-like_N"/>
</dbReference>
<dbReference type="InterPro" id="IPR014340">
    <property type="entry name" value="LptA"/>
</dbReference>
<evidence type="ECO:0000313" key="6">
    <source>
        <dbReference type="EMBL" id="AWB49958.1"/>
    </source>
</evidence>
<feature type="signal peptide" evidence="4">
    <location>
        <begin position="1"/>
        <end position="24"/>
    </location>
</feature>
<dbReference type="PANTHER" id="PTHR36504:SF1">
    <property type="entry name" value="LIPOPOLYSACCHARIDE EXPORT SYSTEM PROTEIN LPTA"/>
    <property type="match status" value="1"/>
</dbReference>
<dbReference type="GO" id="GO:0009279">
    <property type="term" value="C:cell outer membrane"/>
    <property type="evidence" value="ECO:0007669"/>
    <property type="project" value="TreeGrafter"/>
</dbReference>
<dbReference type="EMBL" id="CP028918">
    <property type="protein sequence ID" value="AWB49958.1"/>
    <property type="molecule type" value="Genomic_DNA"/>
</dbReference>
<dbReference type="OrthoDB" id="9811926at2"/>
<name>A0A2S0UQ61_9RHOB</name>
<keyword evidence="1" id="KW-0813">Transport</keyword>
<evidence type="ECO:0000259" key="5">
    <source>
        <dbReference type="Pfam" id="PF03968"/>
    </source>
</evidence>
<dbReference type="RefSeq" id="WP_108436772.1">
    <property type="nucleotide sequence ID" value="NZ_CP028918.1"/>
</dbReference>